<evidence type="ECO:0000256" key="5">
    <source>
        <dbReference type="ARBA" id="ARBA00023163"/>
    </source>
</evidence>
<dbReference type="Pfam" id="PF00155">
    <property type="entry name" value="Aminotran_1_2"/>
    <property type="match status" value="1"/>
</dbReference>
<dbReference type="PANTHER" id="PTHR46577:SF2">
    <property type="entry name" value="TRANSCRIPTIONAL REGULATORY PROTEIN"/>
    <property type="match status" value="1"/>
</dbReference>
<dbReference type="GO" id="GO:0003677">
    <property type="term" value="F:DNA binding"/>
    <property type="evidence" value="ECO:0007669"/>
    <property type="project" value="UniProtKB-KW"/>
</dbReference>
<dbReference type="STRING" id="83767.SAMN05660652_04011"/>
<dbReference type="EMBL" id="FNCY01000029">
    <property type="protein sequence ID" value="SDI77247.1"/>
    <property type="molecule type" value="Genomic_DNA"/>
</dbReference>
<evidence type="ECO:0000256" key="3">
    <source>
        <dbReference type="ARBA" id="ARBA00023015"/>
    </source>
</evidence>
<keyword evidence="7" id="KW-0808">Transferase</keyword>
<dbReference type="SUPFAM" id="SSF53383">
    <property type="entry name" value="PLP-dependent transferases"/>
    <property type="match status" value="1"/>
</dbReference>
<evidence type="ECO:0000256" key="2">
    <source>
        <dbReference type="ARBA" id="ARBA00022898"/>
    </source>
</evidence>
<dbReference type="OrthoDB" id="9804020at2"/>
<evidence type="ECO:0000259" key="6">
    <source>
        <dbReference type="PROSITE" id="PS50949"/>
    </source>
</evidence>
<keyword evidence="3" id="KW-0805">Transcription regulation</keyword>
<dbReference type="Pfam" id="PF00392">
    <property type="entry name" value="GntR"/>
    <property type="match status" value="1"/>
</dbReference>
<organism evidence="7 8">
    <name type="scientific">Propionivibrio dicarboxylicus</name>
    <dbReference type="NCBI Taxonomy" id="83767"/>
    <lineage>
        <taxon>Bacteria</taxon>
        <taxon>Pseudomonadati</taxon>
        <taxon>Pseudomonadota</taxon>
        <taxon>Betaproteobacteria</taxon>
        <taxon>Rhodocyclales</taxon>
        <taxon>Rhodocyclaceae</taxon>
        <taxon>Propionivibrio</taxon>
    </lineage>
</organism>
<keyword evidence="2" id="KW-0663">Pyridoxal phosphate</keyword>
<dbReference type="GO" id="GO:0008483">
    <property type="term" value="F:transaminase activity"/>
    <property type="evidence" value="ECO:0007669"/>
    <property type="project" value="UniProtKB-KW"/>
</dbReference>
<evidence type="ECO:0000256" key="4">
    <source>
        <dbReference type="ARBA" id="ARBA00023125"/>
    </source>
</evidence>
<comment type="similarity">
    <text evidence="1">In the C-terminal section; belongs to the class-I pyridoxal-phosphate-dependent aminotransferase family.</text>
</comment>
<dbReference type="SUPFAM" id="SSF46785">
    <property type="entry name" value="Winged helix' DNA-binding domain"/>
    <property type="match status" value="1"/>
</dbReference>
<accession>A0A1G8NB00</accession>
<reference evidence="7 8" key="1">
    <citation type="submission" date="2016-10" db="EMBL/GenBank/DDBJ databases">
        <authorList>
            <person name="de Groot N.N."/>
        </authorList>
    </citation>
    <scope>NUCLEOTIDE SEQUENCE [LARGE SCALE GENOMIC DNA]</scope>
    <source>
        <strain evidence="7 8">DSM 5885</strain>
    </source>
</reference>
<dbReference type="Gene3D" id="3.40.640.10">
    <property type="entry name" value="Type I PLP-dependent aspartate aminotransferase-like (Major domain)"/>
    <property type="match status" value="1"/>
</dbReference>
<keyword evidence="4" id="KW-0238">DNA-binding</keyword>
<keyword evidence="8" id="KW-1185">Reference proteome</keyword>
<evidence type="ECO:0000313" key="7">
    <source>
        <dbReference type="EMBL" id="SDI77247.1"/>
    </source>
</evidence>
<dbReference type="InterPro" id="IPR000524">
    <property type="entry name" value="Tscrpt_reg_HTH_GntR"/>
</dbReference>
<dbReference type="PANTHER" id="PTHR46577">
    <property type="entry name" value="HTH-TYPE TRANSCRIPTIONAL REGULATORY PROTEIN GABR"/>
    <property type="match status" value="1"/>
</dbReference>
<evidence type="ECO:0000313" key="8">
    <source>
        <dbReference type="Proteomes" id="UP000198607"/>
    </source>
</evidence>
<dbReference type="CDD" id="cd00609">
    <property type="entry name" value="AAT_like"/>
    <property type="match status" value="1"/>
</dbReference>
<dbReference type="GO" id="GO:0030170">
    <property type="term" value="F:pyridoxal phosphate binding"/>
    <property type="evidence" value="ECO:0007669"/>
    <property type="project" value="InterPro"/>
</dbReference>
<dbReference type="GO" id="GO:0003700">
    <property type="term" value="F:DNA-binding transcription factor activity"/>
    <property type="evidence" value="ECO:0007669"/>
    <property type="project" value="InterPro"/>
</dbReference>
<keyword evidence="7" id="KW-0032">Aminotransferase</keyword>
<dbReference type="CDD" id="cd07377">
    <property type="entry name" value="WHTH_GntR"/>
    <property type="match status" value="1"/>
</dbReference>
<dbReference type="SMART" id="SM00345">
    <property type="entry name" value="HTH_GNTR"/>
    <property type="match status" value="1"/>
</dbReference>
<name>A0A1G8NB00_9RHOO</name>
<protein>
    <submittedName>
        <fullName evidence="7">GntR family transcriptional regulator / MocR family aminotransferase</fullName>
    </submittedName>
</protein>
<gene>
    <name evidence="7" type="ORF">SAMN05660652_04011</name>
</gene>
<evidence type="ECO:0000256" key="1">
    <source>
        <dbReference type="ARBA" id="ARBA00005384"/>
    </source>
</evidence>
<dbReference type="InterPro" id="IPR015424">
    <property type="entry name" value="PyrdxlP-dep_Trfase"/>
</dbReference>
<dbReference type="InterPro" id="IPR036390">
    <property type="entry name" value="WH_DNA-bd_sf"/>
</dbReference>
<dbReference type="InterPro" id="IPR036388">
    <property type="entry name" value="WH-like_DNA-bd_sf"/>
</dbReference>
<dbReference type="Proteomes" id="UP000198607">
    <property type="component" value="Unassembled WGS sequence"/>
</dbReference>
<dbReference type="PROSITE" id="PS50949">
    <property type="entry name" value="HTH_GNTR"/>
    <property type="match status" value="1"/>
</dbReference>
<dbReference type="InterPro" id="IPR004839">
    <property type="entry name" value="Aminotransferase_I/II_large"/>
</dbReference>
<dbReference type="InterPro" id="IPR051446">
    <property type="entry name" value="HTH_trans_reg/aminotransferase"/>
</dbReference>
<keyword evidence="5" id="KW-0804">Transcription</keyword>
<dbReference type="Gene3D" id="1.10.10.10">
    <property type="entry name" value="Winged helix-like DNA-binding domain superfamily/Winged helix DNA-binding domain"/>
    <property type="match status" value="1"/>
</dbReference>
<sequence length="465" mass="48535">MISVTVQIDREAAEPLRTQIASAYAGAIRDGRLSTGTVLPSVRALSGRLGVSPVTVAAAYRDLCATGLATALPRSGVRVTGVPVTPASERRGFELNRIEPDLRRHPVAECARLIGEVAQDPAAGGYAEYRGERALREAIAAFDRTLGIDVDPASSLLITSGAQQALSLLGRVWPVGTVVAVEDPCYPGARLAFAGAGATLVPLAVGEDGPDAEALKVLAEPGRVAAFYCCPTHANPTGRSWSEAARRRVLAAAQQGGAWLIEDDYLGDLEAPGQALPRLAALTGEYPGARVVRVRTFSKTLLPALRLAGVSAEPALIARLLALKVADDLGCSALLQRALAAFLSEGGYQRHLERVRPGYVAVRQCLSDAVARLAPAITFAGPFGGFCLLGRLAPGIDTTRFLGECARLGVQLTPGADYWADGLTGSDCFRMGFGALTPDEVATVVGLLERAVVQAVTPAAARSLL</sequence>
<dbReference type="InterPro" id="IPR015421">
    <property type="entry name" value="PyrdxlP-dep_Trfase_major"/>
</dbReference>
<dbReference type="AlphaFoldDB" id="A0A1G8NB00"/>
<proteinExistence type="inferred from homology"/>
<feature type="domain" description="HTH gntR-type" evidence="6">
    <location>
        <begin position="14"/>
        <end position="82"/>
    </location>
</feature>
<dbReference type="RefSeq" id="WP_091940514.1">
    <property type="nucleotide sequence ID" value="NZ_FNCY01000029.1"/>
</dbReference>